<geneLocation type="mitochondrion" evidence="2"/>
<keyword evidence="2" id="KW-0496">Mitochondrion</keyword>
<evidence type="ECO:0000313" key="2">
    <source>
        <dbReference type="EMBL" id="ANZ03391.1"/>
    </source>
</evidence>
<keyword evidence="1" id="KW-0812">Transmembrane</keyword>
<keyword evidence="1" id="KW-1133">Transmembrane helix</keyword>
<reference evidence="2" key="1">
    <citation type="journal article" date="2016" name="Mol. Phylogenet. Evol.">
        <title>Phylogenetic relationships among main superfamilies of Neritimorpha (Mollusca: Gastropoda).</title>
        <authorList>
            <person name="Uribe J.E."/>
            <person name="Colgan D."/>
            <person name="Castro L.R."/>
            <person name="Kano Y."/>
            <person name="Zardoya R."/>
        </authorList>
    </citation>
    <scope>NUCLEOTIDE SEQUENCE</scope>
</reference>
<organism evidence="2">
    <name type="scientific">Georissa bangueyensis</name>
    <dbReference type="NCBI Taxonomy" id="1882664"/>
    <lineage>
        <taxon>Eukaryota</taxon>
        <taxon>Metazoa</taxon>
        <taxon>Spiralia</taxon>
        <taxon>Lophotrochozoa</taxon>
        <taxon>Mollusca</taxon>
        <taxon>Gastropoda</taxon>
        <taxon>Neritimorpha</taxon>
        <taxon>Cycloneritida</taxon>
        <taxon>Hydrocenoidea</taxon>
        <taxon>Hydrocenidae</taxon>
        <taxon>Georissa</taxon>
    </lineage>
</organism>
<dbReference type="EMBL" id="KU342664">
    <property type="protein sequence ID" value="ANZ03391.1"/>
    <property type="molecule type" value="Genomic_DNA"/>
</dbReference>
<protein>
    <submittedName>
        <fullName evidence="2">ATP synthase F0 subunit 8</fullName>
    </submittedName>
</protein>
<keyword evidence="1" id="KW-0472">Membrane</keyword>
<sequence>MPQLSPINWLILVLLIWCVLLINFTSVWWMEKCLFGSMTYNTKLMKSSWCW</sequence>
<feature type="transmembrane region" description="Helical" evidence="1">
    <location>
        <begin position="6"/>
        <end position="29"/>
    </location>
</feature>
<accession>A0A1B2G3C5</accession>
<name>A0A1B2G3C5_9GAST</name>
<gene>
    <name evidence="2" type="primary">ATP8</name>
</gene>
<dbReference type="AlphaFoldDB" id="A0A1B2G3C5"/>
<evidence type="ECO:0000256" key="1">
    <source>
        <dbReference type="SAM" id="Phobius"/>
    </source>
</evidence>
<proteinExistence type="predicted"/>